<evidence type="ECO:0000256" key="3">
    <source>
        <dbReference type="ARBA" id="ARBA00022692"/>
    </source>
</evidence>
<dbReference type="PANTHER" id="PTHR22883:SF8">
    <property type="entry name" value="PALMITOYLTRANSFERASE ZDHHC1"/>
    <property type="match status" value="1"/>
</dbReference>
<gene>
    <name evidence="10" type="ORF">NHX12_005325</name>
</gene>
<comment type="similarity">
    <text evidence="7">Belongs to the DHHC palmitoyltransferase family.</text>
</comment>
<dbReference type="InterPro" id="IPR039859">
    <property type="entry name" value="PFA4/ZDH16/20/ERF2-like"/>
</dbReference>
<protein>
    <recommendedName>
        <fullName evidence="7">Palmitoyltransferase</fullName>
        <ecNumber evidence="7">2.3.1.225</ecNumber>
    </recommendedName>
</protein>
<dbReference type="GO" id="GO:0016020">
    <property type="term" value="C:membrane"/>
    <property type="evidence" value="ECO:0007669"/>
    <property type="project" value="UniProtKB-SubCell"/>
</dbReference>
<evidence type="ECO:0000256" key="8">
    <source>
        <dbReference type="SAM" id="MobiDB-lite"/>
    </source>
</evidence>
<keyword evidence="3 7" id="KW-0812">Transmembrane</keyword>
<keyword evidence="11" id="KW-1185">Reference proteome</keyword>
<comment type="domain">
    <text evidence="7">The DHHC domain is required for palmitoyltransferase activity.</text>
</comment>
<sequence>MDVCGRNPNRTSPVSEAGGGDHVPLCSRTNGWSWPPHPLQLLAWLLYLFFAVTSLGVFIPLLPRHWLPAGYICTGIMLVSHLCVHVMAVSMDPADQNVRRKTTRGPVPVFDRSRHAHVIENCHCYLCQVDVGPKSKHCSSCNKCVASFDHHCRLFLNSVISALLGICLVLLSASYVFIQFFLDPSQLRTDRHFQVTNDTGLWFVFLPLAPLDSSGAVVPSLAGLTIGLGLLSCSLLTHLLGFHMYLRAELLWDPGIHQPRAEPSGRTELPIPAFPLRTTPVSRAPSLVPSLWVPVQAAGPPAEYHSDSAESLEEIPVALARLGSCSSSGTRALAPCAAPGPPGFTKRKRRSREPRREVCSLTAPTVFVSQASGEPLGEPTGWLNQHSGPRPTHGSSLA</sequence>
<evidence type="ECO:0000256" key="7">
    <source>
        <dbReference type="RuleBase" id="RU079119"/>
    </source>
</evidence>
<dbReference type="PANTHER" id="PTHR22883">
    <property type="entry name" value="ZINC FINGER DHHC DOMAIN CONTAINING PROTEIN"/>
    <property type="match status" value="1"/>
</dbReference>
<feature type="transmembrane region" description="Helical" evidence="7">
    <location>
        <begin position="41"/>
        <end position="62"/>
    </location>
</feature>
<comment type="catalytic activity">
    <reaction evidence="7">
        <text>L-cysteinyl-[protein] + hexadecanoyl-CoA = S-hexadecanoyl-L-cysteinyl-[protein] + CoA</text>
        <dbReference type="Rhea" id="RHEA:36683"/>
        <dbReference type="Rhea" id="RHEA-COMP:10131"/>
        <dbReference type="Rhea" id="RHEA-COMP:11032"/>
        <dbReference type="ChEBI" id="CHEBI:29950"/>
        <dbReference type="ChEBI" id="CHEBI:57287"/>
        <dbReference type="ChEBI" id="CHEBI:57379"/>
        <dbReference type="ChEBI" id="CHEBI:74151"/>
        <dbReference type="EC" id="2.3.1.225"/>
    </reaction>
</comment>
<proteinExistence type="inferred from homology"/>
<dbReference type="GO" id="GO:0005783">
    <property type="term" value="C:endoplasmic reticulum"/>
    <property type="evidence" value="ECO:0007669"/>
    <property type="project" value="TreeGrafter"/>
</dbReference>
<dbReference type="GO" id="GO:0005794">
    <property type="term" value="C:Golgi apparatus"/>
    <property type="evidence" value="ECO:0007669"/>
    <property type="project" value="TreeGrafter"/>
</dbReference>
<evidence type="ECO:0000259" key="9">
    <source>
        <dbReference type="Pfam" id="PF01529"/>
    </source>
</evidence>
<feature type="region of interest" description="Disordered" evidence="8">
    <location>
        <begin position="336"/>
        <end position="398"/>
    </location>
</feature>
<dbReference type="Pfam" id="PF01529">
    <property type="entry name" value="DHHC"/>
    <property type="match status" value="1"/>
</dbReference>
<evidence type="ECO:0000256" key="2">
    <source>
        <dbReference type="ARBA" id="ARBA00022679"/>
    </source>
</evidence>
<evidence type="ECO:0000256" key="1">
    <source>
        <dbReference type="ARBA" id="ARBA00004141"/>
    </source>
</evidence>
<feature type="transmembrane region" description="Helical" evidence="7">
    <location>
        <begin position="69"/>
        <end position="91"/>
    </location>
</feature>
<keyword evidence="4 7" id="KW-1133">Transmembrane helix</keyword>
<keyword evidence="2 7" id="KW-0808">Transferase</keyword>
<comment type="subcellular location">
    <subcellularLocation>
        <location evidence="1">Membrane</location>
        <topology evidence="1">Multi-pass membrane protein</topology>
    </subcellularLocation>
</comment>
<feature type="domain" description="Palmitoyltransferase DHHC" evidence="9">
    <location>
        <begin position="120"/>
        <end position="246"/>
    </location>
</feature>
<evidence type="ECO:0000256" key="6">
    <source>
        <dbReference type="ARBA" id="ARBA00023315"/>
    </source>
</evidence>
<feature type="compositionally biased region" description="Polar residues" evidence="8">
    <location>
        <begin position="382"/>
        <end position="398"/>
    </location>
</feature>
<dbReference type="OrthoDB" id="9909019at2759"/>
<evidence type="ECO:0000313" key="10">
    <source>
        <dbReference type="EMBL" id="KAJ3592987.1"/>
    </source>
</evidence>
<keyword evidence="6 7" id="KW-0012">Acyltransferase</keyword>
<dbReference type="InterPro" id="IPR001594">
    <property type="entry name" value="Palmitoyltrfase_DHHC"/>
</dbReference>
<feature type="transmembrane region" description="Helical" evidence="7">
    <location>
        <begin position="224"/>
        <end position="246"/>
    </location>
</feature>
<keyword evidence="5 7" id="KW-0472">Membrane</keyword>
<dbReference type="GO" id="GO:0019706">
    <property type="term" value="F:protein-cysteine S-palmitoyltransferase activity"/>
    <property type="evidence" value="ECO:0007669"/>
    <property type="project" value="UniProtKB-EC"/>
</dbReference>
<accession>A0A9Q0DRC8</accession>
<dbReference type="GO" id="GO:0006612">
    <property type="term" value="P:protein targeting to membrane"/>
    <property type="evidence" value="ECO:0007669"/>
    <property type="project" value="TreeGrafter"/>
</dbReference>
<reference evidence="10" key="1">
    <citation type="submission" date="2022-07" db="EMBL/GenBank/DDBJ databases">
        <title>Chromosome-level genome of Muraenolepis orangiensis.</title>
        <authorList>
            <person name="Kim J."/>
        </authorList>
    </citation>
    <scope>NUCLEOTIDE SEQUENCE</scope>
    <source>
        <strain evidence="10">KU_S4_2022</strain>
        <tissue evidence="10">Muscle</tissue>
    </source>
</reference>
<evidence type="ECO:0000313" key="11">
    <source>
        <dbReference type="Proteomes" id="UP001148018"/>
    </source>
</evidence>
<comment type="caution">
    <text evidence="10">The sequence shown here is derived from an EMBL/GenBank/DDBJ whole genome shotgun (WGS) entry which is preliminary data.</text>
</comment>
<name>A0A9Q0DRC8_9TELE</name>
<dbReference type="Proteomes" id="UP001148018">
    <property type="component" value="Unassembled WGS sequence"/>
</dbReference>
<dbReference type="PROSITE" id="PS50216">
    <property type="entry name" value="DHHC"/>
    <property type="match status" value="1"/>
</dbReference>
<feature type="transmembrane region" description="Helical" evidence="7">
    <location>
        <begin position="155"/>
        <end position="178"/>
    </location>
</feature>
<organism evidence="10 11">
    <name type="scientific">Muraenolepis orangiensis</name>
    <name type="common">Patagonian moray cod</name>
    <dbReference type="NCBI Taxonomy" id="630683"/>
    <lineage>
        <taxon>Eukaryota</taxon>
        <taxon>Metazoa</taxon>
        <taxon>Chordata</taxon>
        <taxon>Craniata</taxon>
        <taxon>Vertebrata</taxon>
        <taxon>Euteleostomi</taxon>
        <taxon>Actinopterygii</taxon>
        <taxon>Neopterygii</taxon>
        <taxon>Teleostei</taxon>
        <taxon>Neoteleostei</taxon>
        <taxon>Acanthomorphata</taxon>
        <taxon>Zeiogadaria</taxon>
        <taxon>Gadariae</taxon>
        <taxon>Gadiformes</taxon>
        <taxon>Muraenolepidoidei</taxon>
        <taxon>Muraenolepididae</taxon>
        <taxon>Muraenolepis</taxon>
    </lineage>
</organism>
<evidence type="ECO:0000256" key="5">
    <source>
        <dbReference type="ARBA" id="ARBA00023136"/>
    </source>
</evidence>
<evidence type="ECO:0000256" key="4">
    <source>
        <dbReference type="ARBA" id="ARBA00022989"/>
    </source>
</evidence>
<dbReference type="EMBL" id="JANIIK010000112">
    <property type="protein sequence ID" value="KAJ3592987.1"/>
    <property type="molecule type" value="Genomic_DNA"/>
</dbReference>
<dbReference type="EC" id="2.3.1.225" evidence="7"/>
<dbReference type="AlphaFoldDB" id="A0A9Q0DRC8"/>